<organism evidence="4 5">
    <name type="scientific">Cellulomonas composti</name>
    <dbReference type="NCBI Taxonomy" id="266130"/>
    <lineage>
        <taxon>Bacteria</taxon>
        <taxon>Bacillati</taxon>
        <taxon>Actinomycetota</taxon>
        <taxon>Actinomycetes</taxon>
        <taxon>Micrococcales</taxon>
        <taxon>Cellulomonadaceae</taxon>
        <taxon>Cellulomonas</taxon>
    </lineage>
</organism>
<evidence type="ECO:0008006" key="6">
    <source>
        <dbReference type="Google" id="ProtNLM"/>
    </source>
</evidence>
<feature type="transmembrane region" description="Helical" evidence="1">
    <location>
        <begin position="190"/>
        <end position="213"/>
    </location>
</feature>
<evidence type="ECO:0000313" key="5">
    <source>
        <dbReference type="Proteomes" id="UP000321720"/>
    </source>
</evidence>
<dbReference type="Pfam" id="PF04235">
    <property type="entry name" value="DUF418"/>
    <property type="match status" value="1"/>
</dbReference>
<dbReference type="Pfam" id="PF07786">
    <property type="entry name" value="HGSNAT_cat"/>
    <property type="match status" value="1"/>
</dbReference>
<dbReference type="InterPro" id="IPR052529">
    <property type="entry name" value="Bact_Transport_Assoc"/>
</dbReference>
<dbReference type="PANTHER" id="PTHR30590">
    <property type="entry name" value="INNER MEMBRANE PROTEIN"/>
    <property type="match status" value="1"/>
</dbReference>
<dbReference type="RefSeq" id="WP_146843135.1">
    <property type="nucleotide sequence ID" value="NZ_BJWG01000009.1"/>
</dbReference>
<dbReference type="InterPro" id="IPR007349">
    <property type="entry name" value="DUF418"/>
</dbReference>
<feature type="transmembrane region" description="Helical" evidence="1">
    <location>
        <begin position="128"/>
        <end position="146"/>
    </location>
</feature>
<dbReference type="PANTHER" id="PTHR30590:SF3">
    <property type="entry name" value="HYPOTHETICAL MEMBRANE SPANNING PROTEIN"/>
    <property type="match status" value="1"/>
</dbReference>
<comment type="caution">
    <text evidence="4">The sequence shown here is derived from an EMBL/GenBank/DDBJ whole genome shotgun (WGS) entry which is preliminary data.</text>
</comment>
<evidence type="ECO:0000259" key="3">
    <source>
        <dbReference type="Pfam" id="PF07786"/>
    </source>
</evidence>
<protein>
    <recommendedName>
        <fullName evidence="6">Heparan-alpha-glucosaminide N-acetyltransferase catalytic domain-containing protein</fullName>
    </recommendedName>
</protein>
<gene>
    <name evidence="4" type="ORF">CCO02nite_21460</name>
</gene>
<dbReference type="InterPro" id="IPR012429">
    <property type="entry name" value="HGSNAT_cat"/>
</dbReference>
<feature type="transmembrane region" description="Helical" evidence="1">
    <location>
        <begin position="105"/>
        <end position="123"/>
    </location>
</feature>
<feature type="transmembrane region" description="Helical" evidence="1">
    <location>
        <begin position="233"/>
        <end position="252"/>
    </location>
</feature>
<feature type="transmembrane region" description="Helical" evidence="1">
    <location>
        <begin position="82"/>
        <end position="99"/>
    </location>
</feature>
<feature type="domain" description="Heparan-alpha-glucosaminide N-acetyltransferase catalytic" evidence="3">
    <location>
        <begin position="3"/>
        <end position="191"/>
    </location>
</feature>
<sequence length="342" mass="35187">MVRVVGVDVARGVAVLGMMTAHVGPEPTGGGLPARAAGAVLGLAHGRPSALFVVLAGLSLALLSGGPRLVTGPELIRARTRILVRAVLVLGLGVGLVALDTPVVVILPTYAVLFLGGCAVLTWPRRALVAGAVVVALVGPVVRASLAPRLSGDLADLFVGDFYPAVVWFAYLLAGLALGRSDLRSVRVRAVTAATGAALLVVGYGGAALASHVEVVHDLFGGRTSTQPHSSTTFEVTANTGTALLVVVACLLAAERFPRATNPLAAVGALALTAYTVHIVVIALVGPEVVYVPSPLAWLVLLAVTVLACWAWRRRLGRGPLERVLHTASTWVADRAVRAVRT</sequence>
<keyword evidence="1" id="KW-0472">Membrane</keyword>
<accession>A0A511JBY0</accession>
<keyword evidence="1" id="KW-1133">Transmembrane helix</keyword>
<proteinExistence type="predicted"/>
<feature type="transmembrane region" description="Helical" evidence="1">
    <location>
        <begin position="50"/>
        <end position="70"/>
    </location>
</feature>
<dbReference type="Proteomes" id="UP000321720">
    <property type="component" value="Unassembled WGS sequence"/>
</dbReference>
<dbReference type="AlphaFoldDB" id="A0A511JBY0"/>
<feature type="domain" description="DUF418" evidence="2">
    <location>
        <begin position="200"/>
        <end position="330"/>
    </location>
</feature>
<name>A0A511JBY0_9CELL</name>
<feature type="transmembrane region" description="Helical" evidence="1">
    <location>
        <begin position="264"/>
        <end position="284"/>
    </location>
</feature>
<keyword evidence="1" id="KW-0812">Transmembrane</keyword>
<dbReference type="EMBL" id="BJWG01000009">
    <property type="protein sequence ID" value="GEL95488.1"/>
    <property type="molecule type" value="Genomic_DNA"/>
</dbReference>
<reference evidence="4 5" key="1">
    <citation type="submission" date="2019-07" db="EMBL/GenBank/DDBJ databases">
        <title>Whole genome shotgun sequence of Cellulomonas composti NBRC 100758.</title>
        <authorList>
            <person name="Hosoyama A."/>
            <person name="Uohara A."/>
            <person name="Ohji S."/>
            <person name="Ichikawa N."/>
        </authorList>
    </citation>
    <scope>NUCLEOTIDE SEQUENCE [LARGE SCALE GENOMIC DNA]</scope>
    <source>
        <strain evidence="4 5">NBRC 100758</strain>
    </source>
</reference>
<evidence type="ECO:0000256" key="1">
    <source>
        <dbReference type="SAM" id="Phobius"/>
    </source>
</evidence>
<feature type="transmembrane region" description="Helical" evidence="1">
    <location>
        <begin position="296"/>
        <end position="313"/>
    </location>
</feature>
<evidence type="ECO:0000259" key="2">
    <source>
        <dbReference type="Pfam" id="PF04235"/>
    </source>
</evidence>
<evidence type="ECO:0000313" key="4">
    <source>
        <dbReference type="EMBL" id="GEL95488.1"/>
    </source>
</evidence>
<feature type="transmembrane region" description="Helical" evidence="1">
    <location>
        <begin position="158"/>
        <end position="178"/>
    </location>
</feature>
<keyword evidence="5" id="KW-1185">Reference proteome</keyword>
<dbReference type="OrthoDB" id="4966979at2"/>